<name>X0W6C7_9ZZZZ</name>
<accession>X0W6C7</accession>
<dbReference type="AlphaFoldDB" id="X0W6C7"/>
<comment type="caution">
    <text evidence="1">The sequence shown here is derived from an EMBL/GenBank/DDBJ whole genome shotgun (WGS) entry which is preliminary data.</text>
</comment>
<organism evidence="1">
    <name type="scientific">marine sediment metagenome</name>
    <dbReference type="NCBI Taxonomy" id="412755"/>
    <lineage>
        <taxon>unclassified sequences</taxon>
        <taxon>metagenomes</taxon>
        <taxon>ecological metagenomes</taxon>
    </lineage>
</organism>
<proteinExistence type="predicted"/>
<dbReference type="EMBL" id="BARS01024468">
    <property type="protein sequence ID" value="GAG08241.1"/>
    <property type="molecule type" value="Genomic_DNA"/>
</dbReference>
<feature type="non-terminal residue" evidence="1">
    <location>
        <position position="1"/>
    </location>
</feature>
<evidence type="ECO:0000313" key="1">
    <source>
        <dbReference type="EMBL" id="GAG08241.1"/>
    </source>
</evidence>
<sequence>YDNSTQYWYDLEEKWLVSHIAVFFAGSGTPSGFESGLRWWSSNSYMTLDEHDRVIDI</sequence>
<gene>
    <name evidence="1" type="ORF">S01H1_38837</name>
</gene>
<protein>
    <submittedName>
        <fullName evidence="1">Uncharacterized protein</fullName>
    </submittedName>
</protein>
<reference evidence="1" key="1">
    <citation type="journal article" date="2014" name="Front. Microbiol.">
        <title>High frequency of phylogenetically diverse reductive dehalogenase-homologous genes in deep subseafloor sedimentary metagenomes.</title>
        <authorList>
            <person name="Kawai M."/>
            <person name="Futagami T."/>
            <person name="Toyoda A."/>
            <person name="Takaki Y."/>
            <person name="Nishi S."/>
            <person name="Hori S."/>
            <person name="Arai W."/>
            <person name="Tsubouchi T."/>
            <person name="Morono Y."/>
            <person name="Uchiyama I."/>
            <person name="Ito T."/>
            <person name="Fujiyama A."/>
            <person name="Inagaki F."/>
            <person name="Takami H."/>
        </authorList>
    </citation>
    <scope>NUCLEOTIDE SEQUENCE</scope>
    <source>
        <strain evidence="1">Expedition CK06-06</strain>
    </source>
</reference>